<evidence type="ECO:0000313" key="1">
    <source>
        <dbReference type="EMBL" id="KAH3669121.1"/>
    </source>
</evidence>
<sequence length="218" mass="24595">MSKVFELDIPRTQSLLYCSLINRLETDDKAVNPISLASNDVEALIYSKIELNWSSVASDEDIVELKIKNLNDGSIFSALINLSNKDLPLLVISSIPNETPADNSSFLKVIARKSLGFSISKTLRAAEEIISLKYCLRPVCTLSDTPYHKELKFFKFWISEDKTIYSDSPLKCCNNDKNREVFDKPAIEVIKLSLIRPALSTFDNFEIFCWISSPDLSS</sequence>
<organism evidence="1 2">
    <name type="scientific">Wickerhamomyces mucosus</name>
    <dbReference type="NCBI Taxonomy" id="1378264"/>
    <lineage>
        <taxon>Eukaryota</taxon>
        <taxon>Fungi</taxon>
        <taxon>Dikarya</taxon>
        <taxon>Ascomycota</taxon>
        <taxon>Saccharomycotina</taxon>
        <taxon>Saccharomycetes</taxon>
        <taxon>Phaffomycetales</taxon>
        <taxon>Wickerhamomycetaceae</taxon>
        <taxon>Wickerhamomyces</taxon>
    </lineage>
</organism>
<evidence type="ECO:0000313" key="2">
    <source>
        <dbReference type="Proteomes" id="UP000769528"/>
    </source>
</evidence>
<gene>
    <name evidence="1" type="ORF">WICMUC_005085</name>
</gene>
<dbReference type="AlphaFoldDB" id="A0A9P8T7S3"/>
<reference evidence="1" key="1">
    <citation type="journal article" date="2021" name="Open Biol.">
        <title>Shared evolutionary footprints suggest mitochondrial oxidative damage underlies multiple complex I losses in fungi.</title>
        <authorList>
            <person name="Schikora-Tamarit M.A."/>
            <person name="Marcet-Houben M."/>
            <person name="Nosek J."/>
            <person name="Gabaldon T."/>
        </authorList>
    </citation>
    <scope>NUCLEOTIDE SEQUENCE</scope>
    <source>
        <strain evidence="1">CBS6341</strain>
    </source>
</reference>
<name>A0A9P8T7S3_9ASCO</name>
<dbReference type="Proteomes" id="UP000769528">
    <property type="component" value="Unassembled WGS sequence"/>
</dbReference>
<proteinExistence type="predicted"/>
<accession>A0A9P8T7S3</accession>
<comment type="caution">
    <text evidence="1">The sequence shown here is derived from an EMBL/GenBank/DDBJ whole genome shotgun (WGS) entry which is preliminary data.</text>
</comment>
<keyword evidence="2" id="KW-1185">Reference proteome</keyword>
<dbReference type="EMBL" id="JAEUBF010001347">
    <property type="protein sequence ID" value="KAH3669121.1"/>
    <property type="molecule type" value="Genomic_DNA"/>
</dbReference>
<reference evidence="1" key="2">
    <citation type="submission" date="2021-01" db="EMBL/GenBank/DDBJ databases">
        <authorList>
            <person name="Schikora-Tamarit M.A."/>
        </authorList>
    </citation>
    <scope>NUCLEOTIDE SEQUENCE</scope>
    <source>
        <strain evidence="1">CBS6341</strain>
    </source>
</reference>
<protein>
    <submittedName>
        <fullName evidence="1">Uncharacterized protein</fullName>
    </submittedName>
</protein>